<name>A0A9Q6LNM9_PISSA</name>
<reference evidence="1 2" key="1">
    <citation type="submission" date="2019-04" db="EMBL/GenBank/DDBJ databases">
        <title>Complete genome sequencing of Piscirickettsia salmonis strain Psal-009.</title>
        <authorList>
            <person name="Schober I."/>
            <person name="Bunk B."/>
            <person name="Sproer C."/>
            <person name="Carril G.P."/>
            <person name="Riedel T."/>
            <person name="Flores-Herrera P.A."/>
            <person name="Nourdin-Galindo G."/>
            <person name="Marshall S.H."/>
            <person name="Overmann J."/>
        </authorList>
    </citation>
    <scope>NUCLEOTIDE SEQUENCE [LARGE SCALE GENOMIC DNA]</scope>
    <source>
        <strain evidence="1 2">Psal-009</strain>
    </source>
</reference>
<dbReference type="RefSeq" id="WP_054300177.1">
    <property type="nucleotide sequence ID" value="NZ_CP012413.1"/>
</dbReference>
<dbReference type="Proteomes" id="UP000422232">
    <property type="component" value="Chromosome"/>
</dbReference>
<evidence type="ECO:0000313" key="1">
    <source>
        <dbReference type="EMBL" id="QGO07306.1"/>
    </source>
</evidence>
<proteinExistence type="predicted"/>
<evidence type="ECO:0000313" key="2">
    <source>
        <dbReference type="Proteomes" id="UP000422232"/>
    </source>
</evidence>
<accession>A0A9Q6LNM9</accession>
<protein>
    <submittedName>
        <fullName evidence="1">Uncharacterized protein</fullName>
    </submittedName>
</protein>
<sequence>MKKAFILGSMLLLSSSLSFANDLYCPSQVACTYNQGQYQCAWKQGFMMNGGVAPLGDESYDSSFTATFQSADAGYSDLGERPFCNYEIIKGVSVKTYVLALYPKDQTAVIDNSASDNAWKATAVMENSTRYMCNTTNPALCPIKTTESPEFNPSLSF</sequence>
<keyword evidence="2" id="KW-1185">Reference proteome</keyword>
<organism evidence="1 2">
    <name type="scientific">Piscirickettsia salmonis</name>
    <dbReference type="NCBI Taxonomy" id="1238"/>
    <lineage>
        <taxon>Bacteria</taxon>
        <taxon>Pseudomonadati</taxon>
        <taxon>Pseudomonadota</taxon>
        <taxon>Gammaproteobacteria</taxon>
        <taxon>Thiotrichales</taxon>
        <taxon>Piscirickettsiaceae</taxon>
        <taxon>Piscirickettsia</taxon>
    </lineage>
</organism>
<dbReference type="EMBL" id="CP038908">
    <property type="protein sequence ID" value="QGO07306.1"/>
    <property type="molecule type" value="Genomic_DNA"/>
</dbReference>
<dbReference type="AlphaFoldDB" id="A0A9Q6LNM9"/>
<gene>
    <name evidence="1" type="ORF">Psal009_03249</name>
</gene>